<reference evidence="1 2" key="1">
    <citation type="submission" date="2015-01" db="EMBL/GenBank/DDBJ databases">
        <title>Evolution of Trichinella species and genotypes.</title>
        <authorList>
            <person name="Korhonen P.K."/>
            <person name="Edoardo P."/>
            <person name="Giuseppe L.R."/>
            <person name="Gasser R.B."/>
        </authorList>
    </citation>
    <scope>NUCLEOTIDE SEQUENCE [LARGE SCALE GENOMIC DNA]</scope>
    <source>
        <strain evidence="1">ISS3</strain>
    </source>
</reference>
<proteinExistence type="predicted"/>
<dbReference type="EMBL" id="JYDH01000450">
    <property type="protein sequence ID" value="KRY26386.1"/>
    <property type="molecule type" value="Genomic_DNA"/>
</dbReference>
<feature type="non-terminal residue" evidence="1">
    <location>
        <position position="98"/>
    </location>
</feature>
<evidence type="ECO:0000313" key="2">
    <source>
        <dbReference type="Proteomes" id="UP000054776"/>
    </source>
</evidence>
<dbReference type="Proteomes" id="UP000054776">
    <property type="component" value="Unassembled WGS sequence"/>
</dbReference>
<keyword evidence="2" id="KW-1185">Reference proteome</keyword>
<name>A0A0V1ANH8_TRISP</name>
<dbReference type="AlphaFoldDB" id="A0A0V1ANH8"/>
<organism evidence="1 2">
    <name type="scientific">Trichinella spiralis</name>
    <name type="common">Trichina worm</name>
    <dbReference type="NCBI Taxonomy" id="6334"/>
    <lineage>
        <taxon>Eukaryota</taxon>
        <taxon>Metazoa</taxon>
        <taxon>Ecdysozoa</taxon>
        <taxon>Nematoda</taxon>
        <taxon>Enoplea</taxon>
        <taxon>Dorylaimia</taxon>
        <taxon>Trichinellida</taxon>
        <taxon>Trichinellidae</taxon>
        <taxon>Trichinella</taxon>
    </lineage>
</organism>
<dbReference type="InParanoid" id="A0A0V1ANH8"/>
<evidence type="ECO:0000313" key="1">
    <source>
        <dbReference type="EMBL" id="KRY26386.1"/>
    </source>
</evidence>
<comment type="caution">
    <text evidence="1">The sequence shown here is derived from an EMBL/GenBank/DDBJ whole genome shotgun (WGS) entry which is preliminary data.</text>
</comment>
<gene>
    <name evidence="1" type="ORF">T01_16042</name>
</gene>
<sequence length="98" mass="11436">MKLSALTEGNRRPRERLQKIASRRKIEHGFHSIIEDFKNEALQEIAISDDEMECLFHTFVNPDAKIKESSAEKSAYFTKDRLHHSTLIAPKHKETTMR</sequence>
<protein>
    <submittedName>
        <fullName evidence="1">Uncharacterized protein</fullName>
    </submittedName>
</protein>
<accession>A0A0V1ANH8</accession>